<reference evidence="3" key="1">
    <citation type="submission" date="2020-06" db="EMBL/GenBank/DDBJ databases">
        <authorList>
            <person name="Li T."/>
            <person name="Hu X."/>
            <person name="Zhang T."/>
            <person name="Song X."/>
            <person name="Zhang H."/>
            <person name="Dai N."/>
            <person name="Sheng W."/>
            <person name="Hou X."/>
            <person name="Wei L."/>
        </authorList>
    </citation>
    <scope>NUCLEOTIDE SEQUENCE</scope>
    <source>
        <strain evidence="3">K16</strain>
        <tissue evidence="3">Leaf</tissue>
    </source>
</reference>
<dbReference type="PANTHER" id="PTHR48258:SF3">
    <property type="entry name" value="FK506-BINDING PROTEIN 4-LIKE ISOFORM X1"/>
    <property type="match status" value="1"/>
</dbReference>
<dbReference type="EMBL" id="JACGWL010000016">
    <property type="protein sequence ID" value="KAK4385948.1"/>
    <property type="molecule type" value="Genomic_DNA"/>
</dbReference>
<reference evidence="3" key="2">
    <citation type="journal article" date="2024" name="Plant">
        <title>Genomic evolution and insights into agronomic trait innovations of Sesamum species.</title>
        <authorList>
            <person name="Miao H."/>
            <person name="Wang L."/>
            <person name="Qu L."/>
            <person name="Liu H."/>
            <person name="Sun Y."/>
            <person name="Le M."/>
            <person name="Wang Q."/>
            <person name="Wei S."/>
            <person name="Zheng Y."/>
            <person name="Lin W."/>
            <person name="Duan Y."/>
            <person name="Cao H."/>
            <person name="Xiong S."/>
            <person name="Wang X."/>
            <person name="Wei L."/>
            <person name="Li C."/>
            <person name="Ma Q."/>
            <person name="Ju M."/>
            <person name="Zhao R."/>
            <person name="Li G."/>
            <person name="Mu C."/>
            <person name="Tian Q."/>
            <person name="Mei H."/>
            <person name="Zhang T."/>
            <person name="Gao T."/>
            <person name="Zhang H."/>
        </authorList>
    </citation>
    <scope>NUCLEOTIDE SEQUENCE</scope>
    <source>
        <strain evidence="3">K16</strain>
    </source>
</reference>
<gene>
    <name evidence="3" type="ORF">Sango_2718800</name>
</gene>
<evidence type="ECO:0000256" key="1">
    <source>
        <dbReference type="SAM" id="MobiDB-lite"/>
    </source>
</evidence>
<organism evidence="3 4">
    <name type="scientific">Sesamum angolense</name>
    <dbReference type="NCBI Taxonomy" id="2727404"/>
    <lineage>
        <taxon>Eukaryota</taxon>
        <taxon>Viridiplantae</taxon>
        <taxon>Streptophyta</taxon>
        <taxon>Embryophyta</taxon>
        <taxon>Tracheophyta</taxon>
        <taxon>Spermatophyta</taxon>
        <taxon>Magnoliopsida</taxon>
        <taxon>eudicotyledons</taxon>
        <taxon>Gunneridae</taxon>
        <taxon>Pentapetalae</taxon>
        <taxon>asterids</taxon>
        <taxon>lamiids</taxon>
        <taxon>Lamiales</taxon>
        <taxon>Pedaliaceae</taxon>
        <taxon>Sesamum</taxon>
    </lineage>
</organism>
<proteinExistence type="predicted"/>
<dbReference type="Proteomes" id="UP001289374">
    <property type="component" value="Unassembled WGS sequence"/>
</dbReference>
<evidence type="ECO:0000259" key="2">
    <source>
        <dbReference type="Pfam" id="PF13960"/>
    </source>
</evidence>
<evidence type="ECO:0000313" key="4">
    <source>
        <dbReference type="Proteomes" id="UP001289374"/>
    </source>
</evidence>
<name>A0AAE1W3D9_9LAMI</name>
<feature type="region of interest" description="Disordered" evidence="1">
    <location>
        <begin position="302"/>
        <end position="326"/>
    </location>
</feature>
<dbReference type="Pfam" id="PF13960">
    <property type="entry name" value="DUF4218"/>
    <property type="match status" value="1"/>
</dbReference>
<feature type="compositionally biased region" description="Low complexity" evidence="1">
    <location>
        <begin position="306"/>
        <end position="321"/>
    </location>
</feature>
<keyword evidence="4" id="KW-1185">Reference proteome</keyword>
<evidence type="ECO:0000313" key="3">
    <source>
        <dbReference type="EMBL" id="KAK4385948.1"/>
    </source>
</evidence>
<feature type="domain" description="DUF4218" evidence="2">
    <location>
        <begin position="146"/>
        <end position="236"/>
    </location>
</feature>
<sequence>MLLIRHNLDVMHIEKNVFDNIFNTVMDIKGKTKDNINASRGLKIICNRPELELDKRRPNVMPKAVYTLENEQKTRVCEWIRGLKFLDGYASNLARCVNMTELRMHGMKSHNCYIFMQKLIPIAFCEMLPEHVRSALIKVGLLFQSICSTTLDVRKLNELENNVDIILCNLEKIFLPAIFDSMEHLIVHLPYEARVRGPVQYRWMYPFERFLRKLKKKVKNKAFVEASIVEAYIVEEIGMLGLAAVGATSSQVPARGMHHHQQHHQRHSFPHRLKGITSASRMRDPTGASAILVPEAEGGTATMRACSSSSSRRPRSSCGSGLPTTATSWPDRCGWPRRYSASFCSSARAQNFRRSRPRIRSTGWPTRKQQRSSTAETQLEHSVNQMEVFEKVYKKKNDGQWSGPREKEVAKRTAARNRYLVSSLRDPLRAAAVDVSSYRSKKGPSNRSPLRGPPHDCWTIIAQQLHCSYTLAATTVE</sequence>
<dbReference type="InterPro" id="IPR025452">
    <property type="entry name" value="DUF4218"/>
</dbReference>
<dbReference type="AlphaFoldDB" id="A0AAE1W3D9"/>
<protein>
    <recommendedName>
        <fullName evidence="2">DUF4218 domain-containing protein</fullName>
    </recommendedName>
</protein>
<accession>A0AAE1W3D9</accession>
<comment type="caution">
    <text evidence="3">The sequence shown here is derived from an EMBL/GenBank/DDBJ whole genome shotgun (WGS) entry which is preliminary data.</text>
</comment>
<dbReference type="PANTHER" id="PTHR48258">
    <property type="entry name" value="DUF4218 DOMAIN-CONTAINING PROTEIN-RELATED"/>
    <property type="match status" value="1"/>
</dbReference>